<dbReference type="Pfam" id="PF00392">
    <property type="entry name" value="GntR"/>
    <property type="match status" value="1"/>
</dbReference>
<dbReference type="RefSeq" id="WP_113971640.1">
    <property type="nucleotide sequence ID" value="NZ_UEGS01000001.1"/>
</dbReference>
<organism evidence="6 7">
    <name type="scientific">Mycolicibacterium parafortuitum</name>
    <name type="common">Mycobacterium parafortuitum</name>
    <dbReference type="NCBI Taxonomy" id="39692"/>
    <lineage>
        <taxon>Bacteria</taxon>
        <taxon>Bacillati</taxon>
        <taxon>Actinomycetota</taxon>
        <taxon>Actinomycetes</taxon>
        <taxon>Mycobacteriales</taxon>
        <taxon>Mycobacteriaceae</taxon>
        <taxon>Mycolicibacterium</taxon>
    </lineage>
</organism>
<evidence type="ECO:0000256" key="3">
    <source>
        <dbReference type="ARBA" id="ARBA00023163"/>
    </source>
</evidence>
<dbReference type="SUPFAM" id="SSF46785">
    <property type="entry name" value="Winged helix' DNA-binding domain"/>
    <property type="match status" value="1"/>
</dbReference>
<dbReference type="SMART" id="SM00895">
    <property type="entry name" value="FCD"/>
    <property type="match status" value="1"/>
</dbReference>
<keyword evidence="2" id="KW-0238">DNA-binding</keyword>
<dbReference type="STRING" id="39692.BST38_22535"/>
<dbReference type="PANTHER" id="PTHR43537">
    <property type="entry name" value="TRANSCRIPTIONAL REGULATOR, GNTR FAMILY"/>
    <property type="match status" value="1"/>
</dbReference>
<dbReference type="EMBL" id="UEGS01000001">
    <property type="protein sequence ID" value="SRX81387.1"/>
    <property type="molecule type" value="Genomic_DNA"/>
</dbReference>
<dbReference type="Gene3D" id="1.20.120.530">
    <property type="entry name" value="GntR ligand-binding domain-like"/>
    <property type="match status" value="1"/>
</dbReference>
<gene>
    <name evidence="6" type="ORF">MPP7335_03137</name>
</gene>
<dbReference type="GO" id="GO:0003677">
    <property type="term" value="F:DNA binding"/>
    <property type="evidence" value="ECO:0007669"/>
    <property type="project" value="UniProtKB-KW"/>
</dbReference>
<feature type="domain" description="HTH gntR-type" evidence="5">
    <location>
        <begin position="55"/>
        <end position="125"/>
    </location>
</feature>
<dbReference type="SUPFAM" id="SSF48008">
    <property type="entry name" value="GntR ligand-binding domain-like"/>
    <property type="match status" value="1"/>
</dbReference>
<evidence type="ECO:0000313" key="6">
    <source>
        <dbReference type="EMBL" id="SRX81387.1"/>
    </source>
</evidence>
<dbReference type="CDD" id="cd07377">
    <property type="entry name" value="WHTH_GntR"/>
    <property type="match status" value="1"/>
</dbReference>
<keyword evidence="3" id="KW-0804">Transcription</keyword>
<dbReference type="InterPro" id="IPR008920">
    <property type="entry name" value="TF_FadR/GntR_C"/>
</dbReference>
<dbReference type="PANTHER" id="PTHR43537:SF24">
    <property type="entry name" value="GLUCONATE OPERON TRANSCRIPTIONAL REPRESSOR"/>
    <property type="match status" value="1"/>
</dbReference>
<dbReference type="AlphaFoldDB" id="A0A375YJS6"/>
<evidence type="ECO:0000259" key="5">
    <source>
        <dbReference type="PROSITE" id="PS50949"/>
    </source>
</evidence>
<dbReference type="PRINTS" id="PR00035">
    <property type="entry name" value="HTHGNTR"/>
</dbReference>
<name>A0A375YJS6_MYCPF</name>
<dbReference type="SMART" id="SM00345">
    <property type="entry name" value="HTH_GNTR"/>
    <property type="match status" value="1"/>
</dbReference>
<evidence type="ECO:0000313" key="7">
    <source>
        <dbReference type="Proteomes" id="UP000252008"/>
    </source>
</evidence>
<proteinExistence type="predicted"/>
<dbReference type="InterPro" id="IPR036388">
    <property type="entry name" value="WH-like_DNA-bd_sf"/>
</dbReference>
<dbReference type="InterPro" id="IPR000524">
    <property type="entry name" value="Tscrpt_reg_HTH_GntR"/>
</dbReference>
<evidence type="ECO:0000256" key="2">
    <source>
        <dbReference type="ARBA" id="ARBA00023125"/>
    </source>
</evidence>
<dbReference type="InterPro" id="IPR011711">
    <property type="entry name" value="GntR_C"/>
</dbReference>
<dbReference type="Proteomes" id="UP000252008">
    <property type="component" value="Unassembled WGS sequence"/>
</dbReference>
<dbReference type="Gene3D" id="1.10.10.10">
    <property type="entry name" value="Winged helix-like DNA-binding domain superfamily/Winged helix DNA-binding domain"/>
    <property type="match status" value="1"/>
</dbReference>
<keyword evidence="1" id="KW-0805">Transcription regulation</keyword>
<reference evidence="6 7" key="1">
    <citation type="submission" date="2018-05" db="EMBL/GenBank/DDBJ databases">
        <authorList>
            <consortium name="IHU Genomes"/>
        </authorList>
    </citation>
    <scope>NUCLEOTIDE SEQUENCE [LARGE SCALE GENOMIC DNA]</scope>
    <source>
        <strain evidence="6 7">P7335</strain>
    </source>
</reference>
<feature type="region of interest" description="Disordered" evidence="4">
    <location>
        <begin position="1"/>
        <end position="52"/>
    </location>
</feature>
<accession>A0A375YJS6</accession>
<evidence type="ECO:0000256" key="1">
    <source>
        <dbReference type="ARBA" id="ARBA00023015"/>
    </source>
</evidence>
<feature type="compositionally biased region" description="Basic and acidic residues" evidence="4">
    <location>
        <begin position="12"/>
        <end position="42"/>
    </location>
</feature>
<keyword evidence="7" id="KW-1185">Reference proteome</keyword>
<dbReference type="Pfam" id="PF07729">
    <property type="entry name" value="FCD"/>
    <property type="match status" value="1"/>
</dbReference>
<dbReference type="PROSITE" id="PS50949">
    <property type="entry name" value="HTH_GNTR"/>
    <property type="match status" value="1"/>
</dbReference>
<evidence type="ECO:0000256" key="4">
    <source>
        <dbReference type="SAM" id="MobiDB-lite"/>
    </source>
</evidence>
<dbReference type="GO" id="GO:0003700">
    <property type="term" value="F:DNA-binding transcription factor activity"/>
    <property type="evidence" value="ECO:0007669"/>
    <property type="project" value="InterPro"/>
</dbReference>
<sequence length="274" mass="30131">MAAEPEAEPTASDERLREEPTASDERLREEPTASDERLREEPTASDALLSPVRPLNAFEDTVERLLQTIRLGVLRPGGSLPPERELATRLGVSRDTVREAIKSLSDAGYLVSRRGRYGGTFLADELPSPRPDHVEFDRADIDDVLRLREILEVGAARMAAGRTLTDADREALRARLIDVRSAAPEDFRRLDSRLHLAIAEAAGVPSLVPLVAQNRMRLNEMLDCIPLLRRNITHSDEQHEAIVSAILAGDADSAAAMMTAHVWASAALLHGFLD</sequence>
<protein>
    <submittedName>
        <fullName evidence="6">GntR family transcriptional regulator [Amycolatopsis mediterranei S699]</fullName>
    </submittedName>
</protein>
<dbReference type="InterPro" id="IPR036390">
    <property type="entry name" value="WH_DNA-bd_sf"/>
</dbReference>